<dbReference type="Proteomes" id="UP000041625">
    <property type="component" value="Unassembled WGS sequence"/>
</dbReference>
<sequence>MSIQLDLTTTMPCQNFDSAQGRMTLQNHRIIDVDNEIAQIFGYRNRDELLHNVEFVYALVPDNYQNLAKKRYLEAIKGKFNKGKLYTDIPANGRNISIFCLSHVIELNNKPALEVHVIDITSMLEAQRKRHETDLMYQKLLSTSKQGILIHRNFKPLMVNQAWVEQQGAQSIEQVLAMDSIISIIPEEQHSNAIRRCESILNGNTPNFSSVVSNHCFDGSYKYFNIYDNVINWEGEDAIQVILEEVTDKVLLEKELLHRAMHDDLTQVLNRRAIYDWIKKPMNQQIEMSCMLIDIDDFKLINDQFGHSVGDTVIKHLADSIKTHVELLNGVVGRWGGEEFIVFIPNAKPEHTQVIGERICRAFNRHTFVGFNRRQFTSSVSIGITNRCMCHSSPNNINTLIRVTDDALYRSKTSGKNQVSINDDVVCQEALA</sequence>
<reference evidence="4 5" key="1">
    <citation type="submission" date="2014-06" db="EMBL/GenBank/DDBJ databases">
        <authorList>
            <person name="Le Roux F."/>
        </authorList>
    </citation>
    <scope>NUCLEOTIDE SEQUENCE [LARGE SCALE GENOMIC DNA]</scope>
    <source>
        <strain evidence="4 5">J2-31</strain>
    </source>
</reference>
<dbReference type="PROSITE" id="PS50887">
    <property type="entry name" value="GGDEF"/>
    <property type="match status" value="1"/>
</dbReference>
<feature type="domain" description="GGDEF" evidence="3">
    <location>
        <begin position="286"/>
        <end position="424"/>
    </location>
</feature>
<dbReference type="PANTHER" id="PTHR45138:SF9">
    <property type="entry name" value="DIGUANYLATE CYCLASE DGCM-RELATED"/>
    <property type="match status" value="1"/>
</dbReference>
<dbReference type="Gene3D" id="3.30.450.20">
    <property type="entry name" value="PAS domain"/>
    <property type="match status" value="1"/>
</dbReference>
<keyword evidence="5" id="KW-1185">Reference proteome</keyword>
<evidence type="ECO:0000259" key="3">
    <source>
        <dbReference type="PROSITE" id="PS50887"/>
    </source>
</evidence>
<gene>
    <name evidence="4" type="ORF">VCR31J2_1270233</name>
</gene>
<dbReference type="InterPro" id="IPR035965">
    <property type="entry name" value="PAS-like_dom_sf"/>
</dbReference>
<dbReference type="SUPFAM" id="SSF55785">
    <property type="entry name" value="PYP-like sensor domain (PAS domain)"/>
    <property type="match status" value="2"/>
</dbReference>
<dbReference type="InterPro" id="IPR043128">
    <property type="entry name" value="Rev_trsase/Diguanyl_cyclase"/>
</dbReference>
<dbReference type="GO" id="GO:0005886">
    <property type="term" value="C:plasma membrane"/>
    <property type="evidence" value="ECO:0007669"/>
    <property type="project" value="TreeGrafter"/>
</dbReference>
<evidence type="ECO:0000256" key="2">
    <source>
        <dbReference type="ARBA" id="ARBA00034247"/>
    </source>
</evidence>
<proteinExistence type="predicted"/>
<protein>
    <recommendedName>
        <fullName evidence="1">diguanylate cyclase</fullName>
        <ecNumber evidence="1">2.7.7.65</ecNumber>
    </recommendedName>
</protein>
<dbReference type="SMART" id="SM00267">
    <property type="entry name" value="GGDEF"/>
    <property type="match status" value="1"/>
</dbReference>
<dbReference type="AlphaFoldDB" id="A0AA86X993"/>
<dbReference type="CDD" id="cd01949">
    <property type="entry name" value="GGDEF"/>
    <property type="match status" value="1"/>
</dbReference>
<dbReference type="SUPFAM" id="SSF55073">
    <property type="entry name" value="Nucleotide cyclase"/>
    <property type="match status" value="1"/>
</dbReference>
<comment type="catalytic activity">
    <reaction evidence="2">
        <text>2 GTP = 3',3'-c-di-GMP + 2 diphosphate</text>
        <dbReference type="Rhea" id="RHEA:24898"/>
        <dbReference type="ChEBI" id="CHEBI:33019"/>
        <dbReference type="ChEBI" id="CHEBI:37565"/>
        <dbReference type="ChEBI" id="CHEBI:58805"/>
        <dbReference type="EC" id="2.7.7.65"/>
    </reaction>
</comment>
<name>A0AA86X993_9VIBR</name>
<dbReference type="RefSeq" id="WP_050650008.1">
    <property type="nucleotide sequence ID" value="NZ_LK933975.1"/>
</dbReference>
<dbReference type="PANTHER" id="PTHR45138">
    <property type="entry name" value="REGULATORY COMPONENTS OF SENSORY TRANSDUCTION SYSTEM"/>
    <property type="match status" value="1"/>
</dbReference>
<dbReference type="NCBIfam" id="TIGR00254">
    <property type="entry name" value="GGDEF"/>
    <property type="match status" value="1"/>
</dbReference>
<dbReference type="GO" id="GO:1902201">
    <property type="term" value="P:negative regulation of bacterial-type flagellum-dependent cell motility"/>
    <property type="evidence" value="ECO:0007669"/>
    <property type="project" value="TreeGrafter"/>
</dbReference>
<comment type="caution">
    <text evidence="4">The sequence shown here is derived from an EMBL/GenBank/DDBJ whole genome shotgun (WGS) entry which is preliminary data.</text>
</comment>
<dbReference type="Pfam" id="PF00990">
    <property type="entry name" value="GGDEF"/>
    <property type="match status" value="1"/>
</dbReference>
<dbReference type="InterPro" id="IPR029787">
    <property type="entry name" value="Nucleotide_cyclase"/>
</dbReference>
<dbReference type="EMBL" id="CCKJ01000032">
    <property type="protein sequence ID" value="CDT57267.1"/>
    <property type="molecule type" value="Genomic_DNA"/>
</dbReference>
<dbReference type="NCBIfam" id="TIGR00229">
    <property type="entry name" value="sensory_box"/>
    <property type="match status" value="1"/>
</dbReference>
<accession>A0AA86X993</accession>
<organism evidence="4 5">
    <name type="scientific">Vibrio coralliirubri</name>
    <dbReference type="NCBI Taxonomy" id="1516159"/>
    <lineage>
        <taxon>Bacteria</taxon>
        <taxon>Pseudomonadati</taxon>
        <taxon>Pseudomonadota</taxon>
        <taxon>Gammaproteobacteria</taxon>
        <taxon>Vibrionales</taxon>
        <taxon>Vibrionaceae</taxon>
        <taxon>Vibrio</taxon>
    </lineage>
</organism>
<evidence type="ECO:0000256" key="1">
    <source>
        <dbReference type="ARBA" id="ARBA00012528"/>
    </source>
</evidence>
<dbReference type="InterPro" id="IPR000014">
    <property type="entry name" value="PAS"/>
</dbReference>
<evidence type="ECO:0000313" key="4">
    <source>
        <dbReference type="EMBL" id="CDT57267.1"/>
    </source>
</evidence>
<dbReference type="Gene3D" id="3.30.70.270">
    <property type="match status" value="1"/>
</dbReference>
<dbReference type="GO" id="GO:0052621">
    <property type="term" value="F:diguanylate cyclase activity"/>
    <property type="evidence" value="ECO:0007669"/>
    <property type="project" value="UniProtKB-EC"/>
</dbReference>
<evidence type="ECO:0000313" key="5">
    <source>
        <dbReference type="Proteomes" id="UP000041625"/>
    </source>
</evidence>
<dbReference type="GO" id="GO:0043709">
    <property type="term" value="P:cell adhesion involved in single-species biofilm formation"/>
    <property type="evidence" value="ECO:0007669"/>
    <property type="project" value="TreeGrafter"/>
</dbReference>
<dbReference type="EC" id="2.7.7.65" evidence="1"/>
<dbReference type="InterPro" id="IPR050469">
    <property type="entry name" value="Diguanylate_Cyclase"/>
</dbReference>
<dbReference type="InterPro" id="IPR000160">
    <property type="entry name" value="GGDEF_dom"/>
</dbReference>